<gene>
    <name evidence="2" type="ORF">LTR32_002632</name>
</gene>
<evidence type="ECO:0008006" key="4">
    <source>
        <dbReference type="Google" id="ProtNLM"/>
    </source>
</evidence>
<name>A0ABR0L9U9_9PEZI</name>
<dbReference type="Proteomes" id="UP001308179">
    <property type="component" value="Unassembled WGS sequence"/>
</dbReference>
<reference evidence="2 3" key="1">
    <citation type="submission" date="2023-08" db="EMBL/GenBank/DDBJ databases">
        <title>Black Yeasts Isolated from many extreme environments.</title>
        <authorList>
            <person name="Coleine C."/>
            <person name="Stajich J.E."/>
            <person name="Selbmann L."/>
        </authorList>
    </citation>
    <scope>NUCLEOTIDE SEQUENCE [LARGE SCALE GENOMIC DNA]</scope>
    <source>
        <strain evidence="2 3">CCFEE 5386</strain>
    </source>
</reference>
<protein>
    <recommendedName>
        <fullName evidence="4">C2H2-type domain-containing protein</fullName>
    </recommendedName>
</protein>
<proteinExistence type="predicted"/>
<dbReference type="PANTHER" id="PTHR37535">
    <property type="entry name" value="FLUG DOMAIN PROTEIN"/>
    <property type="match status" value="1"/>
</dbReference>
<dbReference type="InterPro" id="IPR021842">
    <property type="entry name" value="DUF3435"/>
</dbReference>
<evidence type="ECO:0000313" key="2">
    <source>
        <dbReference type="EMBL" id="KAK5145659.1"/>
    </source>
</evidence>
<feature type="region of interest" description="Disordered" evidence="1">
    <location>
        <begin position="567"/>
        <end position="591"/>
    </location>
</feature>
<dbReference type="EMBL" id="JAVRRR010000135">
    <property type="protein sequence ID" value="KAK5145659.1"/>
    <property type="molecule type" value="Genomic_DNA"/>
</dbReference>
<sequence length="679" mass="76966">MAEAREDGADWRAIIEDFTLRGRCHHEPYANTTEDSIRHMRNRWSSFCSAARLGDPHEALRAAGPPQLKAFFQWVIVNAERAAQQGTTLKQYFRVLKMVYKQVTGALLDDVVVSDVNAKTSHRPKPVPSGADFVNMLHFLYSSDWTLYPDERQRVQQGFLMIIHAYSGLRPSSTTQSGKRRKVKASSLEEEHNLAAKLRYGDVALILTEDDCGHARFAVRPTFKYFKGGNRRPQQKTFTWFDQPDVLTCPVAHLISLALHDEAFRLPALHRAQSIFDVTLPAGQKKITLHWRDDVLNKPILRSSDGGATEVELPSSVASKRLRSLGEKMGYREPVTWYWLRRLVLNAVDGAGSEEVRNQVAGHLDSRTYRNNYQDQHISLDVASLVRGRQTEDALMQKLNHAAADIDPDCNLPLAPETLQQIATLPDVVALEAECCRLTQTLRDRYGAISAAPSSDSLAAQHTQAQRQYRARKQFHRSRLLIQQRRDFFAHKDTELIKMQLSNGGSSDSARPKQRVSNLSVPERATLVMLATVGDLSSPTSRADRSGAVQAMADLCRRVELSQHRRDPETILARELSPRAPSSKPDKVPETDPFPLQCLPFQCLFCLGDKRLIPADRTHNFNRQQALWKHARKHLDAIDERKKIFCPHPKCRKLDLALSDIQHLKNHGLREHGIRLQCR</sequence>
<dbReference type="PANTHER" id="PTHR37535:SF3">
    <property type="entry name" value="FLUG DOMAIN-CONTAINING PROTEIN"/>
    <property type="match status" value="1"/>
</dbReference>
<evidence type="ECO:0000313" key="3">
    <source>
        <dbReference type="Proteomes" id="UP001308179"/>
    </source>
</evidence>
<keyword evidence="3" id="KW-1185">Reference proteome</keyword>
<organism evidence="2 3">
    <name type="scientific">Rachicladosporium monterosium</name>
    <dbReference type="NCBI Taxonomy" id="1507873"/>
    <lineage>
        <taxon>Eukaryota</taxon>
        <taxon>Fungi</taxon>
        <taxon>Dikarya</taxon>
        <taxon>Ascomycota</taxon>
        <taxon>Pezizomycotina</taxon>
        <taxon>Dothideomycetes</taxon>
        <taxon>Dothideomycetidae</taxon>
        <taxon>Cladosporiales</taxon>
        <taxon>Cladosporiaceae</taxon>
        <taxon>Rachicladosporium</taxon>
    </lineage>
</organism>
<dbReference type="Pfam" id="PF11917">
    <property type="entry name" value="DUF3435"/>
    <property type="match status" value="1"/>
</dbReference>
<evidence type="ECO:0000256" key="1">
    <source>
        <dbReference type="SAM" id="MobiDB-lite"/>
    </source>
</evidence>
<comment type="caution">
    <text evidence="2">The sequence shown here is derived from an EMBL/GenBank/DDBJ whole genome shotgun (WGS) entry which is preliminary data.</text>
</comment>
<accession>A0ABR0L9U9</accession>